<keyword evidence="4" id="KW-1185">Reference proteome</keyword>
<dbReference type="AlphaFoldDB" id="A0A4R4DHA2"/>
<reference evidence="3 4" key="1">
    <citation type="submission" date="2019-03" db="EMBL/GenBank/DDBJ databases">
        <title>Paracraurococcus aquatilis NE82 genome sequence.</title>
        <authorList>
            <person name="Zhao Y."/>
            <person name="Du Z."/>
        </authorList>
    </citation>
    <scope>NUCLEOTIDE SEQUENCE [LARGE SCALE GENOMIC DNA]</scope>
    <source>
        <strain evidence="3 4">NE82</strain>
    </source>
</reference>
<gene>
    <name evidence="3" type="ORF">EXY23_15145</name>
</gene>
<comment type="caution">
    <text evidence="3">The sequence shown here is derived from an EMBL/GenBank/DDBJ whole genome shotgun (WGS) entry which is preliminary data.</text>
</comment>
<sequence length="150" mass="14889">MSDTGGRRRGGLFDDLAGVAGGAFSALAGVRGEVEAAARAQVDAMVQRLDLVKREDLDAAMELARRAREAQEALEARVAALEARLAEMPAPTPATMSAPGPATMPAPGPATTGAPSPVVTPAPAADEAVQAPPAAGAAPVGKTEATPDGV</sequence>
<evidence type="ECO:0000313" key="4">
    <source>
        <dbReference type="Proteomes" id="UP000295023"/>
    </source>
</evidence>
<protein>
    <submittedName>
        <fullName evidence="3">Accessory factor UbiK family protein</fullName>
    </submittedName>
</protein>
<keyword evidence="1" id="KW-0175">Coiled coil</keyword>
<evidence type="ECO:0000256" key="1">
    <source>
        <dbReference type="SAM" id="Coils"/>
    </source>
</evidence>
<dbReference type="EMBL" id="SKBM01000013">
    <property type="protein sequence ID" value="TCZ59928.1"/>
    <property type="molecule type" value="Genomic_DNA"/>
</dbReference>
<evidence type="ECO:0000256" key="2">
    <source>
        <dbReference type="SAM" id="MobiDB-lite"/>
    </source>
</evidence>
<dbReference type="InterPro" id="IPR007475">
    <property type="entry name" value="UbiK"/>
</dbReference>
<feature type="region of interest" description="Disordered" evidence="2">
    <location>
        <begin position="89"/>
        <end position="150"/>
    </location>
</feature>
<dbReference type="OrthoDB" id="7392124at2"/>
<feature type="compositionally biased region" description="Low complexity" evidence="2">
    <location>
        <begin position="109"/>
        <end position="139"/>
    </location>
</feature>
<proteinExistence type="predicted"/>
<dbReference type="Pfam" id="PF04380">
    <property type="entry name" value="BMFP"/>
    <property type="match status" value="1"/>
</dbReference>
<name>A0A4R4DHA2_9PROT</name>
<feature type="compositionally biased region" description="Low complexity" evidence="2">
    <location>
        <begin position="89"/>
        <end position="101"/>
    </location>
</feature>
<dbReference type="RefSeq" id="WP_132290844.1">
    <property type="nucleotide sequence ID" value="NZ_SKBM01000013.1"/>
</dbReference>
<organism evidence="3 4">
    <name type="scientific">Roseicella aquatilis</name>
    <dbReference type="NCBI Taxonomy" id="2527868"/>
    <lineage>
        <taxon>Bacteria</taxon>
        <taxon>Pseudomonadati</taxon>
        <taxon>Pseudomonadota</taxon>
        <taxon>Alphaproteobacteria</taxon>
        <taxon>Acetobacterales</taxon>
        <taxon>Roseomonadaceae</taxon>
        <taxon>Roseicella</taxon>
    </lineage>
</organism>
<accession>A0A4R4DHA2</accession>
<feature type="coiled-coil region" evidence="1">
    <location>
        <begin position="54"/>
        <end position="84"/>
    </location>
</feature>
<dbReference type="Proteomes" id="UP000295023">
    <property type="component" value="Unassembled WGS sequence"/>
</dbReference>
<evidence type="ECO:0000313" key="3">
    <source>
        <dbReference type="EMBL" id="TCZ59928.1"/>
    </source>
</evidence>